<reference evidence="1 2" key="1">
    <citation type="submission" date="2017-05" db="EMBL/GenBank/DDBJ databases">
        <title>Genome Analysis of Maritalea myrionectae HL2708#5.</title>
        <authorList>
            <consortium name="Cotde Inc.-PKNU"/>
            <person name="Jang D."/>
            <person name="Oh H.-M."/>
        </authorList>
    </citation>
    <scope>NUCLEOTIDE SEQUENCE [LARGE SCALE GENOMIC DNA]</scope>
    <source>
        <strain evidence="1 2">HL2708#5</strain>
    </source>
</reference>
<sequence>MTKEKRLYDALSELKHAMTEIGVARFSIVTSDKEHHREIWQSDLGGSHAEPPHQFHYCGISFETTTEVKEQVALEKKAMIESLFYGLIYEADYSAEYLKKILDDF</sequence>
<dbReference type="Proteomes" id="UP000258927">
    <property type="component" value="Chromosome"/>
</dbReference>
<gene>
    <name evidence="1" type="ORF">MXMO3_01696</name>
</gene>
<dbReference type="KEGG" id="mmyr:MXMO3_01696"/>
<name>A0A2R4MDY4_9HYPH</name>
<proteinExistence type="predicted"/>
<dbReference type="AlphaFoldDB" id="A0A2R4MDY4"/>
<evidence type="ECO:0000313" key="1">
    <source>
        <dbReference type="EMBL" id="AVX04222.1"/>
    </source>
</evidence>
<dbReference type="RefSeq" id="WP_117395568.1">
    <property type="nucleotide sequence ID" value="NZ_CP021330.1"/>
</dbReference>
<evidence type="ECO:0000313" key="2">
    <source>
        <dbReference type="Proteomes" id="UP000258927"/>
    </source>
</evidence>
<keyword evidence="2" id="KW-1185">Reference proteome</keyword>
<protein>
    <submittedName>
        <fullName evidence="1">Uncharacterized protein</fullName>
    </submittedName>
</protein>
<accession>A0A2R4MDY4</accession>
<dbReference type="EMBL" id="CP021330">
    <property type="protein sequence ID" value="AVX04222.1"/>
    <property type="molecule type" value="Genomic_DNA"/>
</dbReference>
<organism evidence="1 2">
    <name type="scientific">Maritalea myrionectae</name>
    <dbReference type="NCBI Taxonomy" id="454601"/>
    <lineage>
        <taxon>Bacteria</taxon>
        <taxon>Pseudomonadati</taxon>
        <taxon>Pseudomonadota</taxon>
        <taxon>Alphaproteobacteria</taxon>
        <taxon>Hyphomicrobiales</taxon>
        <taxon>Devosiaceae</taxon>
        <taxon>Maritalea</taxon>
    </lineage>
</organism>